<keyword evidence="3" id="KW-1185">Reference proteome</keyword>
<name>A0A0E0HKI0_ORYNI</name>
<dbReference type="Gramene" id="ONIVA06G02570.1">
    <property type="protein sequence ID" value="ONIVA06G02570.1"/>
    <property type="gene ID" value="ONIVA06G02570"/>
</dbReference>
<organism evidence="2">
    <name type="scientific">Oryza nivara</name>
    <name type="common">Indian wild rice</name>
    <name type="synonym">Oryza sativa f. spontanea</name>
    <dbReference type="NCBI Taxonomy" id="4536"/>
    <lineage>
        <taxon>Eukaryota</taxon>
        <taxon>Viridiplantae</taxon>
        <taxon>Streptophyta</taxon>
        <taxon>Embryophyta</taxon>
        <taxon>Tracheophyta</taxon>
        <taxon>Spermatophyta</taxon>
        <taxon>Magnoliopsida</taxon>
        <taxon>Liliopsida</taxon>
        <taxon>Poales</taxon>
        <taxon>Poaceae</taxon>
        <taxon>BOP clade</taxon>
        <taxon>Oryzoideae</taxon>
        <taxon>Oryzeae</taxon>
        <taxon>Oryzinae</taxon>
        <taxon>Oryza</taxon>
    </lineage>
</organism>
<reference evidence="2" key="1">
    <citation type="submission" date="2015-04" db="UniProtKB">
        <authorList>
            <consortium name="EnsemblPlants"/>
        </authorList>
    </citation>
    <scope>IDENTIFICATION</scope>
    <source>
        <strain evidence="2">SL10</strain>
    </source>
</reference>
<dbReference type="EnsemblPlants" id="ONIVA06G02570.1">
    <property type="protein sequence ID" value="ONIVA06G02570.1"/>
    <property type="gene ID" value="ONIVA06G02570"/>
</dbReference>
<dbReference type="HOGENOM" id="CLU_1456673_0_0_1"/>
<proteinExistence type="predicted"/>
<dbReference type="Proteomes" id="UP000006591">
    <property type="component" value="Chromosome 6"/>
</dbReference>
<feature type="region of interest" description="Disordered" evidence="1">
    <location>
        <begin position="166"/>
        <end position="186"/>
    </location>
</feature>
<evidence type="ECO:0000256" key="1">
    <source>
        <dbReference type="SAM" id="MobiDB-lite"/>
    </source>
</evidence>
<protein>
    <submittedName>
        <fullName evidence="2">Uncharacterized protein</fullName>
    </submittedName>
</protein>
<evidence type="ECO:0000313" key="3">
    <source>
        <dbReference type="Proteomes" id="UP000006591"/>
    </source>
</evidence>
<evidence type="ECO:0000313" key="2">
    <source>
        <dbReference type="EnsemblPlants" id="ONIVA06G02570.1"/>
    </source>
</evidence>
<reference evidence="2" key="2">
    <citation type="submission" date="2018-04" db="EMBL/GenBank/DDBJ databases">
        <title>OnivRS2 (Oryza nivara Reference Sequence Version 2).</title>
        <authorList>
            <person name="Zhang J."/>
            <person name="Kudrna D."/>
            <person name="Lee S."/>
            <person name="Talag J."/>
            <person name="Rajasekar S."/>
            <person name="Welchert J."/>
            <person name="Hsing Y.-I."/>
            <person name="Wing R.A."/>
        </authorList>
    </citation>
    <scope>NUCLEOTIDE SEQUENCE [LARGE SCALE GENOMIC DNA]</scope>
    <source>
        <strain evidence="2">SL10</strain>
    </source>
</reference>
<sequence>MKVLCPKLGIMKGEGCLHWSKCMWLEKKLKQDRQAIHIVFFFKETMKREREREEAYSGGSGGDGARRCRRRELRWQRKRARAGDLTGEKTASLRALLRRRWLLIAPPSGGFASAWGFEGFVPIRTTGGSELIVIYDIIDKIVSFKCPGLFDARNSEVATVQQVVSGVGQAERSRHGRHGSKTNQPK</sequence>
<dbReference type="AlphaFoldDB" id="A0A0E0HKI0"/>
<accession>A0A0E0HKI0</accession>